<sequence>MFPEESDRVEKYIGGLPETIHDSVKATRPKTMPEAIEFTTELMDKKIRDVVEKNGSLRVLLETIRTSHNRIRGRALVGPMPQAIVTGIYTQGLNLYVPSVITIMKVIAHLGAIIAKGLAI</sequence>
<protein>
    <recommendedName>
        <fullName evidence="2">Reverse transcriptase domain-containing protein</fullName>
    </recommendedName>
</protein>
<name>A0A699VSZ1_TANCI</name>
<reference evidence="1" key="1">
    <citation type="journal article" date="2019" name="Sci. Rep.">
        <title>Draft genome of Tanacetum cinerariifolium, the natural source of mosquito coil.</title>
        <authorList>
            <person name="Yamashiro T."/>
            <person name="Shiraishi A."/>
            <person name="Satake H."/>
            <person name="Nakayama K."/>
        </authorList>
    </citation>
    <scope>NUCLEOTIDE SEQUENCE</scope>
</reference>
<evidence type="ECO:0008006" key="2">
    <source>
        <dbReference type="Google" id="ProtNLM"/>
    </source>
</evidence>
<dbReference type="AlphaFoldDB" id="A0A699VSZ1"/>
<gene>
    <name evidence="1" type="ORF">Tci_908130</name>
</gene>
<accession>A0A699VSZ1</accession>
<comment type="caution">
    <text evidence="1">The sequence shown here is derived from an EMBL/GenBank/DDBJ whole genome shotgun (WGS) entry which is preliminary data.</text>
</comment>
<organism evidence="1">
    <name type="scientific">Tanacetum cinerariifolium</name>
    <name type="common">Dalmatian daisy</name>
    <name type="synonym">Chrysanthemum cinerariifolium</name>
    <dbReference type="NCBI Taxonomy" id="118510"/>
    <lineage>
        <taxon>Eukaryota</taxon>
        <taxon>Viridiplantae</taxon>
        <taxon>Streptophyta</taxon>
        <taxon>Embryophyta</taxon>
        <taxon>Tracheophyta</taxon>
        <taxon>Spermatophyta</taxon>
        <taxon>Magnoliopsida</taxon>
        <taxon>eudicotyledons</taxon>
        <taxon>Gunneridae</taxon>
        <taxon>Pentapetalae</taxon>
        <taxon>asterids</taxon>
        <taxon>campanulids</taxon>
        <taxon>Asterales</taxon>
        <taxon>Asteraceae</taxon>
        <taxon>Asteroideae</taxon>
        <taxon>Anthemideae</taxon>
        <taxon>Anthemidinae</taxon>
        <taxon>Tanacetum</taxon>
    </lineage>
</organism>
<evidence type="ECO:0000313" key="1">
    <source>
        <dbReference type="EMBL" id="GFD36161.1"/>
    </source>
</evidence>
<dbReference type="EMBL" id="BKCJ011468033">
    <property type="protein sequence ID" value="GFD36161.1"/>
    <property type="molecule type" value="Genomic_DNA"/>
</dbReference>
<proteinExistence type="predicted"/>